<protein>
    <submittedName>
        <fullName evidence="2">Uncharacterized protein</fullName>
    </submittedName>
</protein>
<comment type="caution">
    <text evidence="2">The sequence shown here is derived from an EMBL/GenBank/DDBJ whole genome shotgun (WGS) entry which is preliminary data.</text>
</comment>
<dbReference type="Proteomes" id="UP000799772">
    <property type="component" value="Unassembled WGS sequence"/>
</dbReference>
<gene>
    <name evidence="2" type="ORF">NA57DRAFT_51658</name>
</gene>
<feature type="region of interest" description="Disordered" evidence="1">
    <location>
        <begin position="93"/>
        <end position="209"/>
    </location>
</feature>
<evidence type="ECO:0000313" key="2">
    <source>
        <dbReference type="EMBL" id="KAF2104862.1"/>
    </source>
</evidence>
<organism evidence="2 3">
    <name type="scientific">Rhizodiscina lignyota</name>
    <dbReference type="NCBI Taxonomy" id="1504668"/>
    <lineage>
        <taxon>Eukaryota</taxon>
        <taxon>Fungi</taxon>
        <taxon>Dikarya</taxon>
        <taxon>Ascomycota</taxon>
        <taxon>Pezizomycotina</taxon>
        <taxon>Dothideomycetes</taxon>
        <taxon>Pleosporomycetidae</taxon>
        <taxon>Aulographales</taxon>
        <taxon>Rhizodiscinaceae</taxon>
        <taxon>Rhizodiscina</taxon>
    </lineage>
</organism>
<dbReference type="EMBL" id="ML978121">
    <property type="protein sequence ID" value="KAF2104862.1"/>
    <property type="molecule type" value="Genomic_DNA"/>
</dbReference>
<accession>A0A9P4MEW5</accession>
<proteinExistence type="predicted"/>
<reference evidence="2" key="1">
    <citation type="journal article" date="2020" name="Stud. Mycol.">
        <title>101 Dothideomycetes genomes: a test case for predicting lifestyles and emergence of pathogens.</title>
        <authorList>
            <person name="Haridas S."/>
            <person name="Albert R."/>
            <person name="Binder M."/>
            <person name="Bloem J."/>
            <person name="Labutti K."/>
            <person name="Salamov A."/>
            <person name="Andreopoulos B."/>
            <person name="Baker S."/>
            <person name="Barry K."/>
            <person name="Bills G."/>
            <person name="Bluhm B."/>
            <person name="Cannon C."/>
            <person name="Castanera R."/>
            <person name="Culley D."/>
            <person name="Daum C."/>
            <person name="Ezra D."/>
            <person name="Gonzalez J."/>
            <person name="Henrissat B."/>
            <person name="Kuo A."/>
            <person name="Liang C."/>
            <person name="Lipzen A."/>
            <person name="Lutzoni F."/>
            <person name="Magnuson J."/>
            <person name="Mondo S."/>
            <person name="Nolan M."/>
            <person name="Ohm R."/>
            <person name="Pangilinan J."/>
            <person name="Park H.-J."/>
            <person name="Ramirez L."/>
            <person name="Alfaro M."/>
            <person name="Sun H."/>
            <person name="Tritt A."/>
            <person name="Yoshinaga Y."/>
            <person name="Zwiers L.-H."/>
            <person name="Turgeon B."/>
            <person name="Goodwin S."/>
            <person name="Spatafora J."/>
            <person name="Crous P."/>
            <person name="Grigoriev I."/>
        </authorList>
    </citation>
    <scope>NUCLEOTIDE SEQUENCE</scope>
    <source>
        <strain evidence="2">CBS 133067</strain>
    </source>
</reference>
<keyword evidence="3" id="KW-1185">Reference proteome</keyword>
<evidence type="ECO:0000313" key="3">
    <source>
        <dbReference type="Proteomes" id="UP000799772"/>
    </source>
</evidence>
<sequence>MTKHKSALPALKVPATLWLQCGGDGPAPTFKQFEQMEKGDWSLYEKEHVPKEKRGCGWREDLTLLFPMGVRRLQMEADRIKVVSRVQKAFAEEAKKDKEEKKEKGEEKKKKSAEAEGKGEDDGKKAMQKEIRKLKQQNKTLRAALNKALSDDEDDEEPSGGEGKKPGPKSEGSDSGGSDTTTSSSGSGSDSEGLVVEKKKRKDKKSAHPYVVDPHVVVVPHEGSAPSWRHVPAPPGAKIKRRKKLMLANPEVEVVEVVEEVEDEGVSDAPAILFLEGSYVGDVRSISQRRHRRMEEAAAGLWMSGANG</sequence>
<dbReference type="AlphaFoldDB" id="A0A9P4MEW5"/>
<feature type="compositionally biased region" description="Basic and acidic residues" evidence="1">
    <location>
        <begin position="93"/>
        <end position="133"/>
    </location>
</feature>
<feature type="compositionally biased region" description="Basic residues" evidence="1">
    <location>
        <begin position="198"/>
        <end position="207"/>
    </location>
</feature>
<feature type="compositionally biased region" description="Low complexity" evidence="1">
    <location>
        <begin position="176"/>
        <end position="193"/>
    </location>
</feature>
<name>A0A9P4MEW5_9PEZI</name>
<evidence type="ECO:0000256" key="1">
    <source>
        <dbReference type="SAM" id="MobiDB-lite"/>
    </source>
</evidence>